<dbReference type="GO" id="GO:0000398">
    <property type="term" value="P:mRNA splicing, via spliceosome"/>
    <property type="evidence" value="ECO:0007669"/>
    <property type="project" value="InterPro"/>
</dbReference>
<feature type="repeat" description="WD" evidence="1">
    <location>
        <begin position="203"/>
        <end position="244"/>
    </location>
</feature>
<dbReference type="InterPro" id="IPR001680">
    <property type="entry name" value="WD40_rpt"/>
</dbReference>
<dbReference type="InterPro" id="IPR036322">
    <property type="entry name" value="WD40_repeat_dom_sf"/>
</dbReference>
<protein>
    <submittedName>
        <fullName evidence="3">WD40 repeat-like protein</fullName>
    </submittedName>
</protein>
<dbReference type="Proteomes" id="UP000250140">
    <property type="component" value="Unassembled WGS sequence"/>
</dbReference>
<dbReference type="InterPro" id="IPR032847">
    <property type="entry name" value="PRPF17"/>
</dbReference>
<evidence type="ECO:0000313" key="3">
    <source>
        <dbReference type="EMBL" id="OCL13727.1"/>
    </source>
</evidence>
<dbReference type="AlphaFoldDB" id="A0A8E2JYF1"/>
<accession>A0A8E2JYF1</accession>
<proteinExistence type="predicted"/>
<gene>
    <name evidence="3" type="ORF">AOQ84DRAFT_89022</name>
</gene>
<keyword evidence="1" id="KW-0853">WD repeat</keyword>
<reference evidence="3 4" key="1">
    <citation type="journal article" date="2016" name="Nat. Commun.">
        <title>Ectomycorrhizal ecology is imprinted in the genome of the dominant symbiotic fungus Cenococcum geophilum.</title>
        <authorList>
            <consortium name="DOE Joint Genome Institute"/>
            <person name="Peter M."/>
            <person name="Kohler A."/>
            <person name="Ohm R.A."/>
            <person name="Kuo A."/>
            <person name="Krutzmann J."/>
            <person name="Morin E."/>
            <person name="Arend M."/>
            <person name="Barry K.W."/>
            <person name="Binder M."/>
            <person name="Choi C."/>
            <person name="Clum A."/>
            <person name="Copeland A."/>
            <person name="Grisel N."/>
            <person name="Haridas S."/>
            <person name="Kipfer T."/>
            <person name="LaButti K."/>
            <person name="Lindquist E."/>
            <person name="Lipzen A."/>
            <person name="Maire R."/>
            <person name="Meier B."/>
            <person name="Mihaltcheva S."/>
            <person name="Molinier V."/>
            <person name="Murat C."/>
            <person name="Poggeler S."/>
            <person name="Quandt C.A."/>
            <person name="Sperisen C."/>
            <person name="Tritt A."/>
            <person name="Tisserant E."/>
            <person name="Crous P.W."/>
            <person name="Henrissat B."/>
            <person name="Nehls U."/>
            <person name="Egli S."/>
            <person name="Spatafora J.W."/>
            <person name="Grigoriev I.V."/>
            <person name="Martin F.M."/>
        </authorList>
    </citation>
    <scope>NUCLEOTIDE SEQUENCE [LARGE SCALE GENOMIC DNA]</scope>
    <source>
        <strain evidence="3 4">CBS 207.34</strain>
    </source>
</reference>
<dbReference type="SMART" id="SM00320">
    <property type="entry name" value="WD40"/>
    <property type="match status" value="3"/>
</dbReference>
<name>A0A8E2JYF1_9PEZI</name>
<dbReference type="SUPFAM" id="SSF50978">
    <property type="entry name" value="WD40 repeat-like"/>
    <property type="match status" value="1"/>
</dbReference>
<dbReference type="GO" id="GO:0071013">
    <property type="term" value="C:catalytic step 2 spliceosome"/>
    <property type="evidence" value="ECO:0007669"/>
    <property type="project" value="InterPro"/>
</dbReference>
<dbReference type="PROSITE" id="PS50082">
    <property type="entry name" value="WD_REPEATS_2"/>
    <property type="match status" value="2"/>
</dbReference>
<dbReference type="PANTHER" id="PTHR43979:SF1">
    <property type="entry name" value="PRE-MRNA-PROCESSING FACTOR 17"/>
    <property type="match status" value="1"/>
</dbReference>
<dbReference type="Gene3D" id="2.130.10.10">
    <property type="entry name" value="YVTN repeat-like/Quinoprotein amine dehydrogenase"/>
    <property type="match status" value="1"/>
</dbReference>
<dbReference type="PROSITE" id="PS50294">
    <property type="entry name" value="WD_REPEATS_REGION"/>
    <property type="match status" value="2"/>
</dbReference>
<feature type="repeat" description="WD" evidence="1">
    <location>
        <begin position="159"/>
        <end position="201"/>
    </location>
</feature>
<dbReference type="Pfam" id="PF00400">
    <property type="entry name" value="WD40"/>
    <property type="match status" value="2"/>
</dbReference>
<evidence type="ECO:0000313" key="4">
    <source>
        <dbReference type="Proteomes" id="UP000250140"/>
    </source>
</evidence>
<keyword evidence="4" id="KW-1185">Reference proteome</keyword>
<dbReference type="GO" id="GO:0003729">
    <property type="term" value="F:mRNA binding"/>
    <property type="evidence" value="ECO:0007669"/>
    <property type="project" value="TreeGrafter"/>
</dbReference>
<evidence type="ECO:0000256" key="1">
    <source>
        <dbReference type="PROSITE-ProRule" id="PRU00221"/>
    </source>
</evidence>
<organism evidence="3 4">
    <name type="scientific">Glonium stellatum</name>
    <dbReference type="NCBI Taxonomy" id="574774"/>
    <lineage>
        <taxon>Eukaryota</taxon>
        <taxon>Fungi</taxon>
        <taxon>Dikarya</taxon>
        <taxon>Ascomycota</taxon>
        <taxon>Pezizomycotina</taxon>
        <taxon>Dothideomycetes</taxon>
        <taxon>Pleosporomycetidae</taxon>
        <taxon>Gloniales</taxon>
        <taxon>Gloniaceae</taxon>
        <taxon>Glonium</taxon>
    </lineage>
</organism>
<feature type="compositionally biased region" description="Acidic residues" evidence="2">
    <location>
        <begin position="73"/>
        <end position="90"/>
    </location>
</feature>
<dbReference type="OrthoDB" id="10257301at2759"/>
<sequence>MTTSTKGKVPTGYAEETFVSEASFRAAHRAIESAPNPSKKRKREHKGDSSVVFGANSYKGPWARYEEEKPDASSEEEEEVEVEYEEDEIEPQPLPPPTKAGTDYEDSGAGAETTEFRGEQQYDYQGRTYMAVPMDLDINLKGDTSGIKNFIPKKLVHTFKYHTKSITQLRFFPDTGHLLLSASADNKIAIWSAFKNRELLRTYSGHTKSVNDIDFNPSGEQFLSASYDRYMKLWDTETGKCISKFTTGKTPHVIRFNPSIPHEFLAGLSDKRIVQYDTRSGELVQEYDHHLGPVNTSE</sequence>
<feature type="region of interest" description="Disordered" evidence="2">
    <location>
        <begin position="28"/>
        <end position="114"/>
    </location>
</feature>
<evidence type="ECO:0000256" key="2">
    <source>
        <dbReference type="SAM" id="MobiDB-lite"/>
    </source>
</evidence>
<dbReference type="PANTHER" id="PTHR43979">
    <property type="entry name" value="PRE-MRNA-PROCESSING FACTOR 17"/>
    <property type="match status" value="1"/>
</dbReference>
<dbReference type="EMBL" id="KV748679">
    <property type="protein sequence ID" value="OCL13727.1"/>
    <property type="molecule type" value="Genomic_DNA"/>
</dbReference>
<dbReference type="InterPro" id="IPR015943">
    <property type="entry name" value="WD40/YVTN_repeat-like_dom_sf"/>
</dbReference>